<reference evidence="2" key="1">
    <citation type="submission" date="2020-11" db="EMBL/GenBank/DDBJ databases">
        <authorList>
            <person name="Tran Van P."/>
        </authorList>
    </citation>
    <scope>NUCLEOTIDE SEQUENCE</scope>
</reference>
<organism evidence="2">
    <name type="scientific">Timema cristinae</name>
    <name type="common">Walking stick</name>
    <dbReference type="NCBI Taxonomy" id="61476"/>
    <lineage>
        <taxon>Eukaryota</taxon>
        <taxon>Metazoa</taxon>
        <taxon>Ecdysozoa</taxon>
        <taxon>Arthropoda</taxon>
        <taxon>Hexapoda</taxon>
        <taxon>Insecta</taxon>
        <taxon>Pterygota</taxon>
        <taxon>Neoptera</taxon>
        <taxon>Polyneoptera</taxon>
        <taxon>Phasmatodea</taxon>
        <taxon>Timematodea</taxon>
        <taxon>Timematoidea</taxon>
        <taxon>Timematidae</taxon>
        <taxon>Timema</taxon>
    </lineage>
</organism>
<feature type="region of interest" description="Disordered" evidence="1">
    <location>
        <begin position="1"/>
        <end position="34"/>
    </location>
</feature>
<feature type="compositionally biased region" description="Basic and acidic residues" evidence="1">
    <location>
        <begin position="1"/>
        <end position="15"/>
    </location>
</feature>
<accession>A0A7R9GTU8</accession>
<evidence type="ECO:0000256" key="1">
    <source>
        <dbReference type="SAM" id="MobiDB-lite"/>
    </source>
</evidence>
<evidence type="ECO:0000313" key="2">
    <source>
        <dbReference type="EMBL" id="CAD7396534.1"/>
    </source>
</evidence>
<protein>
    <submittedName>
        <fullName evidence="2">Uncharacterized protein</fullName>
    </submittedName>
</protein>
<gene>
    <name evidence="2" type="ORF">TCEB3V08_LOCUS3651</name>
</gene>
<feature type="compositionally biased region" description="Basic and acidic residues" evidence="1">
    <location>
        <begin position="75"/>
        <end position="98"/>
    </location>
</feature>
<sequence>MLARLPEDGEIEMHSHIGGRGLGPPHSPMQSAPVAGWGESLTTLAPGLQTKKVFVFSTSVLAFTDSVDCDGSDNTNKHVDNASTKSREPHHQDIKESSVELEDTLTISVKEYMKKLNNELVSWSQLGAERRSNKKKAKLDLATSTLELNLANCHEFLTDDDKRSISMTVDCPDILKTYEDMKDMAAVNAHLKHKMKHRTKSLLDRVDVAIAVTKADICHKDDPD</sequence>
<proteinExistence type="predicted"/>
<dbReference type="EMBL" id="OC317376">
    <property type="protein sequence ID" value="CAD7396534.1"/>
    <property type="molecule type" value="Genomic_DNA"/>
</dbReference>
<name>A0A7R9GTU8_TIMCR</name>
<feature type="region of interest" description="Disordered" evidence="1">
    <location>
        <begin position="71"/>
        <end position="98"/>
    </location>
</feature>
<dbReference type="AlphaFoldDB" id="A0A7R9GTU8"/>